<protein>
    <submittedName>
        <fullName evidence="1">Uncharacterized protein</fullName>
    </submittedName>
</protein>
<reference evidence="2" key="1">
    <citation type="journal article" date="2011" name="PLoS Genet.">
        <title>Genomic analysis of the necrotrophic fungal pathogens Sclerotinia sclerotiorum and Botrytis cinerea.</title>
        <authorList>
            <person name="Amselem J."/>
            <person name="Cuomo C.A."/>
            <person name="van Kan J.A."/>
            <person name="Viaud M."/>
            <person name="Benito E.P."/>
            <person name="Couloux A."/>
            <person name="Coutinho P.M."/>
            <person name="de Vries R.P."/>
            <person name="Dyer P.S."/>
            <person name="Fillinger S."/>
            <person name="Fournier E."/>
            <person name="Gout L."/>
            <person name="Hahn M."/>
            <person name="Kohn L."/>
            <person name="Lapalu N."/>
            <person name="Plummer K.M."/>
            <person name="Pradier J.M."/>
            <person name="Quevillon E."/>
            <person name="Sharon A."/>
            <person name="Simon A."/>
            <person name="ten Have A."/>
            <person name="Tudzynski B."/>
            <person name="Tudzynski P."/>
            <person name="Wincker P."/>
            <person name="Andrew M."/>
            <person name="Anthouard V."/>
            <person name="Beever R.E."/>
            <person name="Beffa R."/>
            <person name="Benoit I."/>
            <person name="Bouzid O."/>
            <person name="Brault B."/>
            <person name="Chen Z."/>
            <person name="Choquer M."/>
            <person name="Collemare J."/>
            <person name="Cotton P."/>
            <person name="Danchin E.G."/>
            <person name="Da Silva C."/>
            <person name="Gautier A."/>
            <person name="Giraud C."/>
            <person name="Giraud T."/>
            <person name="Gonzalez C."/>
            <person name="Grossetete S."/>
            <person name="Guldener U."/>
            <person name="Henrissat B."/>
            <person name="Howlett B.J."/>
            <person name="Kodira C."/>
            <person name="Kretschmer M."/>
            <person name="Lappartient A."/>
            <person name="Leroch M."/>
            <person name="Levis C."/>
            <person name="Mauceli E."/>
            <person name="Neuveglise C."/>
            <person name="Oeser B."/>
            <person name="Pearson M."/>
            <person name="Poulain J."/>
            <person name="Poussereau N."/>
            <person name="Quesneville H."/>
            <person name="Rascle C."/>
            <person name="Schumacher J."/>
            <person name="Segurens B."/>
            <person name="Sexton A."/>
            <person name="Silva E."/>
            <person name="Sirven C."/>
            <person name="Soanes D.M."/>
            <person name="Talbot N.J."/>
            <person name="Templeton M."/>
            <person name="Yandava C."/>
            <person name="Yarden O."/>
            <person name="Zeng Q."/>
            <person name="Rollins J.A."/>
            <person name="Lebrun M.H."/>
            <person name="Dickman M."/>
        </authorList>
    </citation>
    <scope>NUCLEOTIDE SEQUENCE [LARGE SCALE GENOMIC DNA]</scope>
    <source>
        <strain evidence="2">T4</strain>
    </source>
</reference>
<gene>
    <name evidence="1" type="ORF">BofuT4_uP028170.1</name>
</gene>
<organism evidence="1 2">
    <name type="scientific">Botryotinia fuckeliana (strain T4)</name>
    <name type="common">Noble rot fungus</name>
    <name type="synonym">Botrytis cinerea</name>
    <dbReference type="NCBI Taxonomy" id="999810"/>
    <lineage>
        <taxon>Eukaryota</taxon>
        <taxon>Fungi</taxon>
        <taxon>Dikarya</taxon>
        <taxon>Ascomycota</taxon>
        <taxon>Pezizomycotina</taxon>
        <taxon>Leotiomycetes</taxon>
        <taxon>Helotiales</taxon>
        <taxon>Sclerotiniaceae</taxon>
        <taxon>Botrytis</taxon>
    </lineage>
</organism>
<dbReference type="InParanoid" id="G2YA70"/>
<sequence>MGSLIATSLFTIDAKNDRNVNSTSNLMCEKDAHIPSRQKQSIEEVELLREDEFNNGQPQGEWACW</sequence>
<dbReference type="AlphaFoldDB" id="G2YA70"/>
<dbReference type="HOGENOM" id="CLU_2849421_0_0_1"/>
<evidence type="ECO:0000313" key="1">
    <source>
        <dbReference type="EMBL" id="CCD49447.1"/>
    </source>
</evidence>
<dbReference type="Proteomes" id="UP000008177">
    <property type="component" value="Unplaced contigs"/>
</dbReference>
<proteinExistence type="predicted"/>
<evidence type="ECO:0000313" key="2">
    <source>
        <dbReference type="Proteomes" id="UP000008177"/>
    </source>
</evidence>
<accession>G2YA70</accession>
<name>G2YA70_BOTF4</name>
<dbReference type="EMBL" id="FQ790302">
    <property type="protein sequence ID" value="CCD49447.1"/>
    <property type="molecule type" value="Genomic_DNA"/>
</dbReference>